<dbReference type="Proteomes" id="UP000321374">
    <property type="component" value="Unassembled WGS sequence"/>
</dbReference>
<organism evidence="2 3">
    <name type="scientific">Methylophilus methylotrophus</name>
    <name type="common">Bacterium W3A1</name>
    <dbReference type="NCBI Taxonomy" id="17"/>
    <lineage>
        <taxon>Bacteria</taxon>
        <taxon>Pseudomonadati</taxon>
        <taxon>Pseudomonadota</taxon>
        <taxon>Betaproteobacteria</taxon>
        <taxon>Nitrosomonadales</taxon>
        <taxon>Methylophilaceae</taxon>
        <taxon>Methylophilus</taxon>
    </lineage>
</organism>
<dbReference type="InterPro" id="IPR024422">
    <property type="entry name" value="Protein_unknown_function_OB"/>
</dbReference>
<accession>A0A5C7WMB2</accession>
<evidence type="ECO:0000256" key="1">
    <source>
        <dbReference type="SAM" id="SignalP"/>
    </source>
</evidence>
<keyword evidence="1" id="KW-0732">Signal</keyword>
<comment type="caution">
    <text evidence="2">The sequence shown here is derived from an EMBL/GenBank/DDBJ whole genome shotgun (WGS) entry which is preliminary data.</text>
</comment>
<evidence type="ECO:0000313" key="3">
    <source>
        <dbReference type="Proteomes" id="UP000321374"/>
    </source>
</evidence>
<feature type="chain" id="PRO_5022867104" description="tRNA_anti-like" evidence="1">
    <location>
        <begin position="22"/>
        <end position="147"/>
    </location>
</feature>
<protein>
    <recommendedName>
        <fullName evidence="4">tRNA_anti-like</fullName>
    </recommendedName>
</protein>
<reference evidence="2 3" key="1">
    <citation type="submission" date="2018-09" db="EMBL/GenBank/DDBJ databases">
        <title>Metagenome Assembled Genomes from an Advanced Water Purification Facility.</title>
        <authorList>
            <person name="Stamps B.W."/>
            <person name="Spear J.R."/>
        </authorList>
    </citation>
    <scope>NUCLEOTIDE SEQUENCE [LARGE SCALE GENOMIC DNA]</scope>
    <source>
        <strain evidence="2">Bin_42_2</strain>
    </source>
</reference>
<gene>
    <name evidence="2" type="ORF">E6Q51_01665</name>
</gene>
<feature type="signal peptide" evidence="1">
    <location>
        <begin position="1"/>
        <end position="21"/>
    </location>
</feature>
<sequence>MKKTYRYVYAIIAGLTILSLASCDKPPEKIAEQSADQLHQEQTPFETTANEIAKEYADNPVAADNKFKDATFNVSGIIADTSKNFIKEPFVSLEGGTEPGKEPQFAFQQSEKDQAAELQPGQSIRLQCIGQGNISEIPMAGECKILE</sequence>
<evidence type="ECO:0008006" key="4">
    <source>
        <dbReference type="Google" id="ProtNLM"/>
    </source>
</evidence>
<dbReference type="Pfam" id="PF12869">
    <property type="entry name" value="tRNA_anti-like"/>
    <property type="match status" value="1"/>
</dbReference>
<dbReference type="EMBL" id="SSGG01000029">
    <property type="protein sequence ID" value="TXI38189.1"/>
    <property type="molecule type" value="Genomic_DNA"/>
</dbReference>
<evidence type="ECO:0000313" key="2">
    <source>
        <dbReference type="EMBL" id="TXI38189.1"/>
    </source>
</evidence>
<proteinExistence type="predicted"/>
<dbReference type="AlphaFoldDB" id="A0A5C7WMB2"/>
<name>A0A5C7WMB2_METME</name>
<dbReference type="PROSITE" id="PS51257">
    <property type="entry name" value="PROKAR_LIPOPROTEIN"/>
    <property type="match status" value="1"/>
</dbReference>